<dbReference type="AlphaFoldDB" id="J3MBN7"/>
<evidence type="ECO:0000313" key="2">
    <source>
        <dbReference type="EnsemblPlants" id="OB06G14310.1"/>
    </source>
</evidence>
<sequence length="155" mass="17137">MVGKKRVEAPFKKPRSRPRRRLLLRPPPPSSSSSVQVTPRRSPAVGGNNNYVYHFGSTPRLNRNCSAIAQERAYKSAVEFGANPPTKLPARERRIDPVSYGEYGAREAAYSYQRLAASWLGAADVGFLEPSRSPQPPPPGVRLLPPRHWTPAPPS</sequence>
<organism evidence="2">
    <name type="scientific">Oryza brachyantha</name>
    <name type="common">malo sina</name>
    <dbReference type="NCBI Taxonomy" id="4533"/>
    <lineage>
        <taxon>Eukaryota</taxon>
        <taxon>Viridiplantae</taxon>
        <taxon>Streptophyta</taxon>
        <taxon>Embryophyta</taxon>
        <taxon>Tracheophyta</taxon>
        <taxon>Spermatophyta</taxon>
        <taxon>Magnoliopsida</taxon>
        <taxon>Liliopsida</taxon>
        <taxon>Poales</taxon>
        <taxon>Poaceae</taxon>
        <taxon>BOP clade</taxon>
        <taxon>Oryzoideae</taxon>
        <taxon>Oryzeae</taxon>
        <taxon>Oryzinae</taxon>
        <taxon>Oryza</taxon>
    </lineage>
</organism>
<evidence type="ECO:0000313" key="3">
    <source>
        <dbReference type="Proteomes" id="UP000006038"/>
    </source>
</evidence>
<reference evidence="2" key="1">
    <citation type="journal article" date="2013" name="Nat. Commun.">
        <title>Whole-genome sequencing of Oryza brachyantha reveals mechanisms underlying Oryza genome evolution.</title>
        <authorList>
            <person name="Chen J."/>
            <person name="Huang Q."/>
            <person name="Gao D."/>
            <person name="Wang J."/>
            <person name="Lang Y."/>
            <person name="Liu T."/>
            <person name="Li B."/>
            <person name="Bai Z."/>
            <person name="Luis Goicoechea J."/>
            <person name="Liang C."/>
            <person name="Chen C."/>
            <person name="Zhang W."/>
            <person name="Sun S."/>
            <person name="Liao Y."/>
            <person name="Zhang X."/>
            <person name="Yang L."/>
            <person name="Song C."/>
            <person name="Wang M."/>
            <person name="Shi J."/>
            <person name="Liu G."/>
            <person name="Liu J."/>
            <person name="Zhou H."/>
            <person name="Zhou W."/>
            <person name="Yu Q."/>
            <person name="An N."/>
            <person name="Chen Y."/>
            <person name="Cai Q."/>
            <person name="Wang B."/>
            <person name="Liu B."/>
            <person name="Min J."/>
            <person name="Huang Y."/>
            <person name="Wu H."/>
            <person name="Li Z."/>
            <person name="Zhang Y."/>
            <person name="Yin Y."/>
            <person name="Song W."/>
            <person name="Jiang J."/>
            <person name="Jackson S.A."/>
            <person name="Wing R.A."/>
            <person name="Wang J."/>
            <person name="Chen M."/>
        </authorList>
    </citation>
    <scope>NUCLEOTIDE SEQUENCE [LARGE SCALE GENOMIC DNA]</scope>
    <source>
        <strain evidence="2">cv. IRGC 101232</strain>
    </source>
</reference>
<accession>J3MBN7</accession>
<dbReference type="Gramene" id="OB06G14310.1">
    <property type="protein sequence ID" value="OB06G14310.1"/>
    <property type="gene ID" value="OB06G14310"/>
</dbReference>
<feature type="region of interest" description="Disordered" evidence="1">
    <location>
        <begin position="127"/>
        <end position="155"/>
    </location>
</feature>
<proteinExistence type="predicted"/>
<keyword evidence="3" id="KW-1185">Reference proteome</keyword>
<feature type="compositionally biased region" description="Basic residues" evidence="1">
    <location>
        <begin position="12"/>
        <end position="23"/>
    </location>
</feature>
<dbReference type="HOGENOM" id="CLU_1698227_0_0_1"/>
<name>J3MBN7_ORYBR</name>
<feature type="compositionally biased region" description="Basic and acidic residues" evidence="1">
    <location>
        <begin position="1"/>
        <end position="11"/>
    </location>
</feature>
<reference evidence="2" key="2">
    <citation type="submission" date="2013-04" db="UniProtKB">
        <authorList>
            <consortium name="EnsemblPlants"/>
        </authorList>
    </citation>
    <scope>IDENTIFICATION</scope>
</reference>
<feature type="region of interest" description="Disordered" evidence="1">
    <location>
        <begin position="1"/>
        <end position="49"/>
    </location>
</feature>
<protein>
    <submittedName>
        <fullName evidence="2">Uncharacterized protein</fullName>
    </submittedName>
</protein>
<dbReference type="Proteomes" id="UP000006038">
    <property type="component" value="Chromosome 6"/>
</dbReference>
<evidence type="ECO:0000256" key="1">
    <source>
        <dbReference type="SAM" id="MobiDB-lite"/>
    </source>
</evidence>
<dbReference type="EnsemblPlants" id="OB06G14310.1">
    <property type="protein sequence ID" value="OB06G14310.1"/>
    <property type="gene ID" value="OB06G14310"/>
</dbReference>